<protein>
    <submittedName>
        <fullName evidence="2">Uncharacterized protein</fullName>
    </submittedName>
</protein>
<dbReference type="Proteomes" id="UP000093807">
    <property type="component" value="Unassembled WGS sequence"/>
</dbReference>
<dbReference type="PATRIC" id="fig|29536.5.peg.832"/>
<feature type="chain" id="PRO_5008286980" evidence="1">
    <location>
        <begin position="25"/>
        <end position="133"/>
    </location>
</feature>
<evidence type="ECO:0000313" key="3">
    <source>
        <dbReference type="Proteomes" id="UP000093807"/>
    </source>
</evidence>
<dbReference type="AlphaFoldDB" id="A0A199XUP1"/>
<gene>
    <name evidence="2" type="ORF">FLB_08040</name>
</gene>
<sequence>MSKPTILFLSFALFFCFQLSNAQAYKFQTSGYSVLEKNEKGKWGEWSELDLINISITLDITKHRIVVYTPLLQMYSILSYGKIDENKTDIIYSFECKDENGDACTLMIITRKQQGNRKQLYINYENRIYLYNL</sequence>
<dbReference type="OrthoDB" id="1272076at2"/>
<keyword evidence="1" id="KW-0732">Signal</keyword>
<name>A0A199XUP1_9FLAO</name>
<comment type="caution">
    <text evidence="2">The sequence shown here is derived from an EMBL/GenBank/DDBJ whole genome shotgun (WGS) entry which is preliminary data.</text>
</comment>
<evidence type="ECO:0000256" key="1">
    <source>
        <dbReference type="SAM" id="SignalP"/>
    </source>
</evidence>
<accession>A0A199XUP1</accession>
<keyword evidence="3" id="KW-1185">Reference proteome</keyword>
<proteinExistence type="predicted"/>
<evidence type="ECO:0000313" key="2">
    <source>
        <dbReference type="EMBL" id="OAZ04956.1"/>
    </source>
</evidence>
<organism evidence="2 3">
    <name type="scientific">Flavobacterium succinicans</name>
    <dbReference type="NCBI Taxonomy" id="29536"/>
    <lineage>
        <taxon>Bacteria</taxon>
        <taxon>Pseudomonadati</taxon>
        <taxon>Bacteroidota</taxon>
        <taxon>Flavobacteriia</taxon>
        <taxon>Flavobacteriales</taxon>
        <taxon>Flavobacteriaceae</taxon>
        <taxon>Flavobacterium</taxon>
    </lineage>
</organism>
<reference evidence="2 3" key="1">
    <citation type="submission" date="2016-06" db="EMBL/GenBank/DDBJ databases">
        <title>Draft genome sequence of Flavobacterium succinicans strain DD5b.</title>
        <authorList>
            <person name="Poehlein A."/>
            <person name="Daniel R."/>
            <person name="Simeonova D.D."/>
        </authorList>
    </citation>
    <scope>NUCLEOTIDE SEQUENCE [LARGE SCALE GENOMIC DNA]</scope>
    <source>
        <strain evidence="2 3">DD5b</strain>
    </source>
</reference>
<feature type="signal peptide" evidence="1">
    <location>
        <begin position="1"/>
        <end position="24"/>
    </location>
</feature>
<dbReference type="RefSeq" id="WP_064714658.1">
    <property type="nucleotide sequence ID" value="NZ_JMTM01000017.1"/>
</dbReference>
<dbReference type="EMBL" id="JMTM01000017">
    <property type="protein sequence ID" value="OAZ04956.1"/>
    <property type="molecule type" value="Genomic_DNA"/>
</dbReference>